<feature type="transmembrane region" description="Helical" evidence="7">
    <location>
        <begin position="108"/>
        <end position="129"/>
    </location>
</feature>
<feature type="transmembrane region" description="Helical" evidence="7">
    <location>
        <begin position="83"/>
        <end position="102"/>
    </location>
</feature>
<dbReference type="Gene3D" id="1.20.1250.20">
    <property type="entry name" value="MFS general substrate transporter like domains"/>
    <property type="match status" value="1"/>
</dbReference>
<dbReference type="InterPro" id="IPR020846">
    <property type="entry name" value="MFS_dom"/>
</dbReference>
<proteinExistence type="predicted"/>
<feature type="domain" description="Major facilitator superfamily (MFS) profile" evidence="8">
    <location>
        <begin position="18"/>
        <end position="477"/>
    </location>
</feature>
<feature type="transmembrane region" description="Helical" evidence="7">
    <location>
        <begin position="450"/>
        <end position="470"/>
    </location>
</feature>
<feature type="transmembrane region" description="Helical" evidence="7">
    <location>
        <begin position="362"/>
        <end position="384"/>
    </location>
</feature>
<feature type="transmembrane region" description="Helical" evidence="7">
    <location>
        <begin position="307"/>
        <end position="325"/>
    </location>
</feature>
<dbReference type="PRINTS" id="PR01036">
    <property type="entry name" value="TCRTETB"/>
</dbReference>
<dbReference type="Gene3D" id="1.20.1720.10">
    <property type="entry name" value="Multidrug resistance protein D"/>
    <property type="match status" value="1"/>
</dbReference>
<accession>A0A385Z0Y0</accession>
<comment type="subcellular location">
    <subcellularLocation>
        <location evidence="1">Cell membrane</location>
        <topology evidence="1">Multi-pass membrane protein</topology>
    </subcellularLocation>
</comment>
<feature type="transmembrane region" description="Helical" evidence="7">
    <location>
        <begin position="337"/>
        <end position="356"/>
    </location>
</feature>
<dbReference type="PANTHER" id="PTHR23501:SF197">
    <property type="entry name" value="COMD"/>
    <property type="match status" value="1"/>
</dbReference>
<dbReference type="SUPFAM" id="SSF103473">
    <property type="entry name" value="MFS general substrate transporter"/>
    <property type="match status" value="1"/>
</dbReference>
<evidence type="ECO:0000313" key="10">
    <source>
        <dbReference type="Proteomes" id="UP000265560"/>
    </source>
</evidence>
<dbReference type="Proteomes" id="UP000265560">
    <property type="component" value="Chromosome"/>
</dbReference>
<organism evidence="9 10">
    <name type="scientific">Pseudomonas cavernae</name>
    <dbReference type="NCBI Taxonomy" id="2320867"/>
    <lineage>
        <taxon>Bacteria</taxon>
        <taxon>Pseudomonadati</taxon>
        <taxon>Pseudomonadota</taxon>
        <taxon>Gammaproteobacteria</taxon>
        <taxon>Pseudomonadales</taxon>
        <taxon>Pseudomonadaceae</taxon>
        <taxon>Pseudomonas</taxon>
    </lineage>
</organism>
<feature type="transmembrane region" description="Helical" evidence="7">
    <location>
        <begin position="396"/>
        <end position="416"/>
    </location>
</feature>
<evidence type="ECO:0000256" key="3">
    <source>
        <dbReference type="ARBA" id="ARBA00022475"/>
    </source>
</evidence>
<dbReference type="OrthoDB" id="9812221at2"/>
<feature type="transmembrane region" description="Helical" evidence="7">
    <location>
        <begin position="208"/>
        <end position="226"/>
    </location>
</feature>
<evidence type="ECO:0000256" key="7">
    <source>
        <dbReference type="SAM" id="Phobius"/>
    </source>
</evidence>
<dbReference type="AlphaFoldDB" id="A0A385Z0Y0"/>
<dbReference type="GO" id="GO:0005886">
    <property type="term" value="C:plasma membrane"/>
    <property type="evidence" value="ECO:0007669"/>
    <property type="project" value="UniProtKB-SubCell"/>
</dbReference>
<evidence type="ECO:0000313" key="9">
    <source>
        <dbReference type="EMBL" id="AYC32344.1"/>
    </source>
</evidence>
<evidence type="ECO:0000256" key="1">
    <source>
        <dbReference type="ARBA" id="ARBA00004651"/>
    </source>
</evidence>
<keyword evidence="10" id="KW-1185">Reference proteome</keyword>
<dbReference type="FunFam" id="1.20.1720.10:FF:000004">
    <property type="entry name" value="EmrB/QacA family drug resistance transporter"/>
    <property type="match status" value="1"/>
</dbReference>
<feature type="transmembrane region" description="Helical" evidence="7">
    <location>
        <begin position="53"/>
        <end position="71"/>
    </location>
</feature>
<keyword evidence="2" id="KW-0813">Transport</keyword>
<dbReference type="EMBL" id="CP032419">
    <property type="protein sequence ID" value="AYC32344.1"/>
    <property type="molecule type" value="Genomic_DNA"/>
</dbReference>
<dbReference type="RefSeq" id="WP_119892965.1">
    <property type="nucleotide sequence ID" value="NZ_CP032419.1"/>
</dbReference>
<feature type="transmembrane region" description="Helical" evidence="7">
    <location>
        <begin position="141"/>
        <end position="163"/>
    </location>
</feature>
<dbReference type="PROSITE" id="PS50850">
    <property type="entry name" value="MFS"/>
    <property type="match status" value="1"/>
</dbReference>
<evidence type="ECO:0000256" key="4">
    <source>
        <dbReference type="ARBA" id="ARBA00022692"/>
    </source>
</evidence>
<feature type="transmembrane region" description="Helical" evidence="7">
    <location>
        <begin position="232"/>
        <end position="252"/>
    </location>
</feature>
<evidence type="ECO:0000256" key="6">
    <source>
        <dbReference type="ARBA" id="ARBA00023136"/>
    </source>
</evidence>
<dbReference type="KEGG" id="pcav:D3880_08115"/>
<keyword evidence="5 7" id="KW-1133">Transmembrane helix</keyword>
<evidence type="ECO:0000256" key="2">
    <source>
        <dbReference type="ARBA" id="ARBA00022448"/>
    </source>
</evidence>
<protein>
    <submittedName>
        <fullName evidence="9">MFS transporter</fullName>
    </submittedName>
</protein>
<dbReference type="InterPro" id="IPR011701">
    <property type="entry name" value="MFS"/>
</dbReference>
<evidence type="ECO:0000259" key="8">
    <source>
        <dbReference type="PROSITE" id="PS50850"/>
    </source>
</evidence>
<keyword evidence="6 7" id="KW-0472">Membrane</keyword>
<gene>
    <name evidence="9" type="ORF">D3880_08115</name>
</gene>
<dbReference type="InterPro" id="IPR036259">
    <property type="entry name" value="MFS_trans_sf"/>
</dbReference>
<reference evidence="10" key="1">
    <citation type="submission" date="2018-09" db="EMBL/GenBank/DDBJ databases">
        <authorList>
            <person name="Zhu H."/>
        </authorList>
    </citation>
    <scope>NUCLEOTIDE SEQUENCE [LARGE SCALE GENOMIC DNA]</scope>
    <source>
        <strain evidence="10">K2W31S-8</strain>
    </source>
</reference>
<sequence>MTSIPAAPPLSPTQLRSVLVGLMLGLFLAALDQTIVAVTLPDIAQHLPGSELLAWVVSGYLLAMTVTTPIFGKLGDLLGRRRLLALAIGLFVLASLLCGLAQDMAQLVAGRVLQGIGAGGLLATIQALIGDLIAPAERGRYQAWFSGMFALASLIGPSLGGLLSSQWSWRWVFWINLPLGALAWFLCQRRLAGLVEKRRDARIDYLGSALLILGLGSLLVLVTRLGQQPQWLLAPNGLSLLLGVTGLALFAWQQSRSAEPLIPPGLLRLAPVRSGWLLLFFANFQGVGLAVLIPLQAHSAGGAGTSASQLMAVAFGAPLGAYIAGSLSARLQRYKPMILCGTLLMPLSLVLLALLPNLAGPVALLILLMCGAALGLQFPTALVAVQSAAPSSHLGVATGVCGLFRGLGGALGAALLSSLLWRLLPDCPSCALSEAGVALPTLDREALHNAFRHLLLIDAGLALLPLLIALRLEDRTLSRQLNPPA</sequence>
<name>A0A385Z0Y0_9PSED</name>
<dbReference type="GO" id="GO:0022857">
    <property type="term" value="F:transmembrane transporter activity"/>
    <property type="evidence" value="ECO:0007669"/>
    <property type="project" value="InterPro"/>
</dbReference>
<feature type="transmembrane region" description="Helical" evidence="7">
    <location>
        <begin position="276"/>
        <end position="295"/>
    </location>
</feature>
<feature type="transmembrane region" description="Helical" evidence="7">
    <location>
        <begin position="169"/>
        <end position="187"/>
    </location>
</feature>
<keyword evidence="3" id="KW-1003">Cell membrane</keyword>
<dbReference type="PANTHER" id="PTHR23501">
    <property type="entry name" value="MAJOR FACILITATOR SUPERFAMILY"/>
    <property type="match status" value="1"/>
</dbReference>
<keyword evidence="4 7" id="KW-0812">Transmembrane</keyword>
<evidence type="ECO:0000256" key="5">
    <source>
        <dbReference type="ARBA" id="ARBA00022989"/>
    </source>
</evidence>
<dbReference type="Pfam" id="PF07690">
    <property type="entry name" value="MFS_1"/>
    <property type="match status" value="1"/>
</dbReference>